<reference evidence="3" key="1">
    <citation type="submission" date="2021-03" db="EMBL/GenBank/DDBJ databases">
        <authorList>
            <person name="Wang G."/>
        </authorList>
    </citation>
    <scope>NUCLEOTIDE SEQUENCE</scope>
    <source>
        <strain evidence="3">KCTC 12899</strain>
    </source>
</reference>
<evidence type="ECO:0000259" key="2">
    <source>
        <dbReference type="Pfam" id="PF13360"/>
    </source>
</evidence>
<feature type="region of interest" description="Disordered" evidence="1">
    <location>
        <begin position="32"/>
        <end position="69"/>
    </location>
</feature>
<dbReference type="SMART" id="SM00564">
    <property type="entry name" value="PQQ"/>
    <property type="match status" value="5"/>
</dbReference>
<organism evidence="3 4">
    <name type="scientific">Acanthopleuribacter pedis</name>
    <dbReference type="NCBI Taxonomy" id="442870"/>
    <lineage>
        <taxon>Bacteria</taxon>
        <taxon>Pseudomonadati</taxon>
        <taxon>Acidobacteriota</taxon>
        <taxon>Holophagae</taxon>
        <taxon>Acanthopleuribacterales</taxon>
        <taxon>Acanthopleuribacteraceae</taxon>
        <taxon>Acanthopleuribacter</taxon>
    </lineage>
</organism>
<dbReference type="Proteomes" id="UP000664417">
    <property type="component" value="Unassembled WGS sequence"/>
</dbReference>
<evidence type="ECO:0000313" key="3">
    <source>
        <dbReference type="EMBL" id="MBO1320983.1"/>
    </source>
</evidence>
<gene>
    <name evidence="3" type="ORF">J3U88_21070</name>
</gene>
<feature type="domain" description="Pyrrolo-quinoline quinone repeat" evidence="2">
    <location>
        <begin position="358"/>
        <end position="500"/>
    </location>
</feature>
<dbReference type="InterPro" id="IPR002372">
    <property type="entry name" value="PQQ_rpt_dom"/>
</dbReference>
<proteinExistence type="predicted"/>
<evidence type="ECO:0000313" key="4">
    <source>
        <dbReference type="Proteomes" id="UP000664417"/>
    </source>
</evidence>
<dbReference type="InterPro" id="IPR015943">
    <property type="entry name" value="WD40/YVTN_repeat-like_dom_sf"/>
</dbReference>
<dbReference type="PANTHER" id="PTHR34512">
    <property type="entry name" value="CELL SURFACE PROTEIN"/>
    <property type="match status" value="1"/>
</dbReference>
<keyword evidence="4" id="KW-1185">Reference proteome</keyword>
<dbReference type="InterPro" id="IPR011047">
    <property type="entry name" value="Quinoprotein_ADH-like_sf"/>
</dbReference>
<protein>
    <submittedName>
        <fullName evidence="3">PQQ-binding-like beta-propeller repeat protein</fullName>
    </submittedName>
</protein>
<dbReference type="Gene3D" id="2.130.10.10">
    <property type="entry name" value="YVTN repeat-like/Quinoprotein amine dehydrogenase"/>
    <property type="match status" value="2"/>
</dbReference>
<dbReference type="SUPFAM" id="SSF50998">
    <property type="entry name" value="Quinoprotein alcohol dehydrogenase-like"/>
    <property type="match status" value="2"/>
</dbReference>
<evidence type="ECO:0000256" key="1">
    <source>
        <dbReference type="SAM" id="MobiDB-lite"/>
    </source>
</evidence>
<dbReference type="InterPro" id="IPR018391">
    <property type="entry name" value="PQQ_b-propeller_rpt"/>
</dbReference>
<name>A0A8J7U5Z2_9BACT</name>
<dbReference type="PANTHER" id="PTHR34512:SF30">
    <property type="entry name" value="OUTER MEMBRANE PROTEIN ASSEMBLY FACTOR BAMB"/>
    <property type="match status" value="1"/>
</dbReference>
<comment type="caution">
    <text evidence="3">The sequence shown here is derived from an EMBL/GenBank/DDBJ whole genome shotgun (WGS) entry which is preliminary data.</text>
</comment>
<dbReference type="AlphaFoldDB" id="A0A8J7U5Z2"/>
<dbReference type="RefSeq" id="WP_207860958.1">
    <property type="nucleotide sequence ID" value="NZ_JAFREP010000020.1"/>
</dbReference>
<dbReference type="EMBL" id="JAFREP010000020">
    <property type="protein sequence ID" value="MBO1320983.1"/>
    <property type="molecule type" value="Genomic_DNA"/>
</dbReference>
<feature type="compositionally biased region" description="Low complexity" evidence="1">
    <location>
        <begin position="50"/>
        <end position="69"/>
    </location>
</feature>
<accession>A0A8J7U5Z2</accession>
<dbReference type="Pfam" id="PF13360">
    <property type="entry name" value="PQQ_2"/>
    <property type="match status" value="2"/>
</dbReference>
<sequence length="501" mass="53080">MKYVVLILVLMVAGAAAYFFMVDPSALDRLQGKAPAAEPTTNSQPATREPTQSKPSPAKPKASKTPTFTAPDSEMAWFVNGEPVPAGGDLQVKGDHWVVTGYKDGRYSHHSVAVGADAPTISPTPKSTSASAVWEAFQGDGSRRGLVDAVDRTSLTKAWELDLADRIKASPVIYGDRFYISSNNHLLNAIDLKQGKLLWQAEGMGSTVSPVANASHVFMGNDAGLFNGYLIKNGKQKGETSLESYAVALALISEEAFLATTRDHQVLSIKTKKGFFGKLPLRVNWKVDLPELGAANATPVLVDGKAIFVTEKSGLVALDTDSGKRIWPASAAAGKADFTGDGDMSLSFVNRDFFLTPTPAAENGVIYSALGKTLVAQKVTDGTIIWKKELDNTPTSSLALANGLLYFGDNEGRLQARSLIDGAPMFAAKVSEQAIFASPALFKDKCLVGTQEGNLLLLHAFTGKQVAKSNALAGAAVKSSPAVTSNAVLAVNEKGKIVCFQ</sequence>
<feature type="domain" description="Pyrrolo-quinoline quinone repeat" evidence="2">
    <location>
        <begin position="142"/>
        <end position="327"/>
    </location>
</feature>